<proteinExistence type="predicted"/>
<accession>A0A426ZXN1</accession>
<sequence>MVQDIDVVLQDLDRLVRFGVSTWPGSTGVALRTCLVASPQSSYCLGCCVCWLSYPDIMPGCISWRWISDVICQKSHFDVKIYPRFLQAVWHAGLHGTCQVRHLLARGNEVLFQCDYWLP</sequence>
<dbReference type="EMBL" id="AMZH03004581">
    <property type="protein sequence ID" value="RRT68789.1"/>
    <property type="molecule type" value="Genomic_DNA"/>
</dbReference>
<comment type="caution">
    <text evidence="1">The sequence shown here is derived from an EMBL/GenBank/DDBJ whole genome shotgun (WGS) entry which is preliminary data.</text>
</comment>
<reference evidence="1 2" key="1">
    <citation type="journal article" date="2014" name="Agronomy (Basel)">
        <title>A Draft Genome Sequence for Ensete ventricosum, the Drought-Tolerant Tree Against Hunger.</title>
        <authorList>
            <person name="Harrison J."/>
            <person name="Moore K.A."/>
            <person name="Paszkiewicz K."/>
            <person name="Jones T."/>
            <person name="Grant M."/>
            <person name="Ambacheew D."/>
            <person name="Muzemil S."/>
            <person name="Studholme D.J."/>
        </authorList>
    </citation>
    <scope>NUCLEOTIDE SEQUENCE [LARGE SCALE GENOMIC DNA]</scope>
</reference>
<dbReference type="AlphaFoldDB" id="A0A426ZXN1"/>
<name>A0A426ZXN1_ENSVE</name>
<protein>
    <submittedName>
        <fullName evidence="1">Uncharacterized protein</fullName>
    </submittedName>
</protein>
<evidence type="ECO:0000313" key="2">
    <source>
        <dbReference type="Proteomes" id="UP000287651"/>
    </source>
</evidence>
<evidence type="ECO:0000313" key="1">
    <source>
        <dbReference type="EMBL" id="RRT68789.1"/>
    </source>
</evidence>
<gene>
    <name evidence="1" type="ORF">B296_00004822</name>
</gene>
<organism evidence="1 2">
    <name type="scientific">Ensete ventricosum</name>
    <name type="common">Abyssinian banana</name>
    <name type="synonym">Musa ensete</name>
    <dbReference type="NCBI Taxonomy" id="4639"/>
    <lineage>
        <taxon>Eukaryota</taxon>
        <taxon>Viridiplantae</taxon>
        <taxon>Streptophyta</taxon>
        <taxon>Embryophyta</taxon>
        <taxon>Tracheophyta</taxon>
        <taxon>Spermatophyta</taxon>
        <taxon>Magnoliopsida</taxon>
        <taxon>Liliopsida</taxon>
        <taxon>Zingiberales</taxon>
        <taxon>Musaceae</taxon>
        <taxon>Ensete</taxon>
    </lineage>
</organism>
<dbReference type="Proteomes" id="UP000287651">
    <property type="component" value="Unassembled WGS sequence"/>
</dbReference>